<dbReference type="AlphaFoldDB" id="A0A7W6G0K3"/>
<gene>
    <name evidence="6" type="ORF">GGR39_002973</name>
</gene>
<keyword evidence="2" id="KW-0288">FMN</keyword>
<keyword evidence="7" id="KW-1185">Reference proteome</keyword>
<protein>
    <submittedName>
        <fullName evidence="6">Alkanesulfonate monooxygenase SsuD/methylene tetrahydromethanopterin reductase-like flavin-dependent oxidoreductase (Luciferase family)</fullName>
    </submittedName>
</protein>
<dbReference type="Pfam" id="PF00296">
    <property type="entry name" value="Bac_luciferase"/>
    <property type="match status" value="1"/>
</dbReference>
<feature type="domain" description="Luciferase-like" evidence="5">
    <location>
        <begin position="11"/>
        <end position="335"/>
    </location>
</feature>
<sequence>MPNPLFNENKMKLGIFATNGKGGAQTLVPEAHQPSWRNSVETAQLADGAGLEAIVPYSRWKGYFANNPAHASGVVMDVFTWAAGIAQATSHSAVFATTNAPAFHPLTIAKQCATIDIISNGRFALNVVGGWNKPELEMFGVPINEHDERYDRLEEWLKIVKRLWTETPEFDYEGAFYKVYGATSQPHPIQQHIPIMNAGGSGRGQDFACKNADVCFVILKNDDPDQCKAQVQAYKQMARDHYGREVQVWIHSSVTQRDTRREAEDYLNYFAVENEDTESVDVSTALLKAQSQLMTREEYAVARVRFAACAGGSIIVGTAQDIADKLEMYSQCGIDGVLMTWVDYVDGIKRLSSDVLPILEMRGLRGKHQS</sequence>
<dbReference type="PANTHER" id="PTHR42847:SF4">
    <property type="entry name" value="ALKANESULFONATE MONOOXYGENASE-RELATED"/>
    <property type="match status" value="1"/>
</dbReference>
<evidence type="ECO:0000259" key="5">
    <source>
        <dbReference type="Pfam" id="PF00296"/>
    </source>
</evidence>
<proteinExistence type="predicted"/>
<keyword evidence="4 6" id="KW-0503">Monooxygenase</keyword>
<name>A0A7W6G0K3_9SPHN</name>
<dbReference type="InterPro" id="IPR050172">
    <property type="entry name" value="SsuD_RutA_monooxygenase"/>
</dbReference>
<evidence type="ECO:0000256" key="3">
    <source>
        <dbReference type="ARBA" id="ARBA00023002"/>
    </source>
</evidence>
<dbReference type="Proteomes" id="UP000561459">
    <property type="component" value="Unassembled WGS sequence"/>
</dbReference>
<organism evidence="6 7">
    <name type="scientific">Novosphingobium fluoreni</name>
    <dbReference type="NCBI Taxonomy" id="1391222"/>
    <lineage>
        <taxon>Bacteria</taxon>
        <taxon>Pseudomonadati</taxon>
        <taxon>Pseudomonadota</taxon>
        <taxon>Alphaproteobacteria</taxon>
        <taxon>Sphingomonadales</taxon>
        <taxon>Sphingomonadaceae</taxon>
        <taxon>Novosphingobium</taxon>
    </lineage>
</organism>
<dbReference type="GO" id="GO:0046306">
    <property type="term" value="P:alkanesulfonate catabolic process"/>
    <property type="evidence" value="ECO:0007669"/>
    <property type="project" value="TreeGrafter"/>
</dbReference>
<evidence type="ECO:0000313" key="7">
    <source>
        <dbReference type="Proteomes" id="UP000561459"/>
    </source>
</evidence>
<dbReference type="GO" id="GO:0008726">
    <property type="term" value="F:alkanesulfonate monooxygenase activity"/>
    <property type="evidence" value="ECO:0007669"/>
    <property type="project" value="TreeGrafter"/>
</dbReference>
<dbReference type="Gene3D" id="3.20.20.30">
    <property type="entry name" value="Luciferase-like domain"/>
    <property type="match status" value="1"/>
</dbReference>
<dbReference type="InterPro" id="IPR036661">
    <property type="entry name" value="Luciferase-like_sf"/>
</dbReference>
<keyword evidence="1" id="KW-0285">Flavoprotein</keyword>
<dbReference type="InterPro" id="IPR011251">
    <property type="entry name" value="Luciferase-like_dom"/>
</dbReference>
<evidence type="ECO:0000256" key="2">
    <source>
        <dbReference type="ARBA" id="ARBA00022643"/>
    </source>
</evidence>
<evidence type="ECO:0000313" key="6">
    <source>
        <dbReference type="EMBL" id="MBB3941297.1"/>
    </source>
</evidence>
<dbReference type="PANTHER" id="PTHR42847">
    <property type="entry name" value="ALKANESULFONATE MONOOXYGENASE"/>
    <property type="match status" value="1"/>
</dbReference>
<evidence type="ECO:0000256" key="1">
    <source>
        <dbReference type="ARBA" id="ARBA00022630"/>
    </source>
</evidence>
<dbReference type="SUPFAM" id="SSF51679">
    <property type="entry name" value="Bacterial luciferase-like"/>
    <property type="match status" value="1"/>
</dbReference>
<reference evidence="6 7" key="1">
    <citation type="submission" date="2020-08" db="EMBL/GenBank/DDBJ databases">
        <title>Genomic Encyclopedia of Type Strains, Phase IV (KMG-IV): sequencing the most valuable type-strain genomes for metagenomic binning, comparative biology and taxonomic classification.</title>
        <authorList>
            <person name="Goeker M."/>
        </authorList>
    </citation>
    <scope>NUCLEOTIDE SEQUENCE [LARGE SCALE GENOMIC DNA]</scope>
    <source>
        <strain evidence="6 7">DSM 27568</strain>
    </source>
</reference>
<accession>A0A7W6G0K3</accession>
<comment type="caution">
    <text evidence="6">The sequence shown here is derived from an EMBL/GenBank/DDBJ whole genome shotgun (WGS) entry which is preliminary data.</text>
</comment>
<keyword evidence="3" id="KW-0560">Oxidoreductase</keyword>
<evidence type="ECO:0000256" key="4">
    <source>
        <dbReference type="ARBA" id="ARBA00023033"/>
    </source>
</evidence>
<dbReference type="RefSeq" id="WP_183618006.1">
    <property type="nucleotide sequence ID" value="NZ_JACIDY010000008.1"/>
</dbReference>
<dbReference type="EMBL" id="JACIDY010000008">
    <property type="protein sequence ID" value="MBB3941297.1"/>
    <property type="molecule type" value="Genomic_DNA"/>
</dbReference>